<feature type="transmembrane region" description="Helical" evidence="2">
    <location>
        <begin position="37"/>
        <end position="59"/>
    </location>
</feature>
<proteinExistence type="inferred from homology"/>
<evidence type="ECO:0000256" key="2">
    <source>
        <dbReference type="SAM" id="Phobius"/>
    </source>
</evidence>
<accession>A0ABY6Q5M5</accession>
<feature type="transmembrane region" description="Helical" evidence="2">
    <location>
        <begin position="399"/>
        <end position="421"/>
    </location>
</feature>
<keyword evidence="2" id="KW-1133">Transmembrane helix</keyword>
<dbReference type="Proteomes" id="UP001317963">
    <property type="component" value="Chromosome"/>
</dbReference>
<dbReference type="EMBL" id="CP036501">
    <property type="protein sequence ID" value="UZP73835.1"/>
    <property type="molecule type" value="Genomic_DNA"/>
</dbReference>
<keyword evidence="2" id="KW-0472">Membrane</keyword>
<feature type="transmembrane region" description="Helical" evidence="2">
    <location>
        <begin position="144"/>
        <end position="166"/>
    </location>
</feature>
<reference evidence="3 4" key="1">
    <citation type="submission" date="2019-02" db="EMBL/GenBank/DDBJ databases">
        <title>Halieaceae_genomes.</title>
        <authorList>
            <person name="Li S.-H."/>
        </authorList>
    </citation>
    <scope>NUCLEOTIDE SEQUENCE [LARGE SCALE GENOMIC DNA]</scope>
    <source>
        <strain evidence="3 4">JH123</strain>
    </source>
</reference>
<name>A0ABY6Q5M5_9GAMM</name>
<sequence length="442" mass="48115">MARQLNKRVLASYSMVALPIGAMAMPIAIYLPPFYSGSLGLSLATVGLIFTVARVWDLVTDPIMGVVIDRYGSRWGQYKHWVALAIPLLMLAVYKLFLPNPSDVSALYLGGWLLVLYVGYTMLSISHNSWGSVLAGDYDERSKIFGWREIFIILGMALVLAIPAALDLSRETPISEKLAAMGMFCLVLFPLTVLPTVLGVPDKPSVSTETLGLQDALELVRSNPTLWRLLFADFTTAFAMSATAALYIFFATYAFELKDHASLALLLYFLAGFLAMPAWLKLAYRMGKVGAIRVAIGYTMLLQAGLFFVTDPGNVPLFWGYTFLAGLAFGAGPTLLHSMMADLTDIDESKTGQKRAGMYFALLATVNKLGGASAVGLTLTLADRLFGFTPGLKNSPEAIQGLLVIFCFAPAAALAITYLPLHRYPLSKEKQAEIKQDLSEKA</sequence>
<dbReference type="Gene3D" id="1.20.1250.20">
    <property type="entry name" value="MFS general substrate transporter like domains"/>
    <property type="match status" value="2"/>
</dbReference>
<dbReference type="SUPFAM" id="SSF103473">
    <property type="entry name" value="MFS general substrate transporter"/>
    <property type="match status" value="1"/>
</dbReference>
<organism evidence="3 4">
    <name type="scientific">Candidatus Paraluminiphilus aquimaris</name>
    <dbReference type="NCBI Taxonomy" id="2518994"/>
    <lineage>
        <taxon>Bacteria</taxon>
        <taxon>Pseudomonadati</taxon>
        <taxon>Pseudomonadota</taxon>
        <taxon>Gammaproteobacteria</taxon>
        <taxon>Cellvibrionales</taxon>
        <taxon>Halieaceae</taxon>
        <taxon>Candidatus Paraluminiphilus</taxon>
    </lineage>
</organism>
<evidence type="ECO:0000313" key="3">
    <source>
        <dbReference type="EMBL" id="UZP73835.1"/>
    </source>
</evidence>
<feature type="transmembrane region" description="Helical" evidence="2">
    <location>
        <begin position="316"/>
        <end position="336"/>
    </location>
</feature>
<keyword evidence="4" id="KW-1185">Reference proteome</keyword>
<keyword evidence="2" id="KW-0812">Transmembrane</keyword>
<feature type="transmembrane region" description="Helical" evidence="2">
    <location>
        <begin position="292"/>
        <end position="310"/>
    </location>
</feature>
<feature type="transmembrane region" description="Helical" evidence="2">
    <location>
        <begin position="104"/>
        <end position="123"/>
    </location>
</feature>
<dbReference type="InterPro" id="IPR036259">
    <property type="entry name" value="MFS_trans_sf"/>
</dbReference>
<feature type="transmembrane region" description="Helical" evidence="2">
    <location>
        <begin position="357"/>
        <end position="379"/>
    </location>
</feature>
<feature type="transmembrane region" description="Helical" evidence="2">
    <location>
        <begin position="261"/>
        <end position="280"/>
    </location>
</feature>
<evidence type="ECO:0000313" key="4">
    <source>
        <dbReference type="Proteomes" id="UP001317963"/>
    </source>
</evidence>
<dbReference type="Pfam" id="PF13347">
    <property type="entry name" value="MFS_2"/>
    <property type="match status" value="1"/>
</dbReference>
<dbReference type="PANTHER" id="PTHR11328:SF24">
    <property type="entry name" value="MAJOR FACILITATOR SUPERFAMILY (MFS) PROFILE DOMAIN-CONTAINING PROTEIN"/>
    <property type="match status" value="1"/>
</dbReference>
<feature type="transmembrane region" description="Helical" evidence="2">
    <location>
        <begin position="229"/>
        <end position="255"/>
    </location>
</feature>
<gene>
    <name evidence="3" type="ORF">E0F26_03340</name>
</gene>
<dbReference type="RefSeq" id="WP_279242633.1">
    <property type="nucleotide sequence ID" value="NZ_CP036501.1"/>
</dbReference>
<dbReference type="InterPro" id="IPR039672">
    <property type="entry name" value="MFS_2"/>
</dbReference>
<protein>
    <submittedName>
        <fullName evidence="3">MFS transporter</fullName>
    </submittedName>
</protein>
<feature type="transmembrane region" description="Helical" evidence="2">
    <location>
        <begin position="178"/>
        <end position="200"/>
    </location>
</feature>
<feature type="transmembrane region" description="Helical" evidence="2">
    <location>
        <begin position="12"/>
        <end position="31"/>
    </location>
</feature>
<evidence type="ECO:0000256" key="1">
    <source>
        <dbReference type="ARBA" id="ARBA00009617"/>
    </source>
</evidence>
<feature type="transmembrane region" description="Helical" evidence="2">
    <location>
        <begin position="80"/>
        <end position="98"/>
    </location>
</feature>
<dbReference type="PANTHER" id="PTHR11328">
    <property type="entry name" value="MAJOR FACILITATOR SUPERFAMILY DOMAIN-CONTAINING PROTEIN"/>
    <property type="match status" value="1"/>
</dbReference>
<comment type="similarity">
    <text evidence="1">Belongs to the sodium:galactoside symporter (TC 2.A.2) family.</text>
</comment>